<gene>
    <name evidence="2" type="ORF">LMG3431_02567</name>
</gene>
<dbReference type="EMBL" id="CADIJX010000003">
    <property type="protein sequence ID" value="CAB3647414.1"/>
    <property type="molecule type" value="Genomic_DNA"/>
</dbReference>
<dbReference type="Gene3D" id="3.40.50.300">
    <property type="entry name" value="P-loop containing nucleotide triphosphate hydrolases"/>
    <property type="match status" value="1"/>
</dbReference>
<sequence>MAEAILLSPEQIHPALWRASQLSRTPGRYLATGYPELSAQLPGGGWPRGQLIDVLVQQPGVGEMRLLQAALADTDARPIMLIQPPHPPQASAWAAWGSDPGRLLWVRAARGADALWAAEQAVRSAAFAAVVLWQDVARGATLRRLQLAAQQSDALFVLMRPLAAASQASAAPLRVALRPVPAAVSVDILKRRGLLCDRPILVPLYPQRRLSEKHHASMDGRAVDAREPGHAVSTLAN</sequence>
<evidence type="ECO:0000313" key="3">
    <source>
        <dbReference type="Proteomes" id="UP000494108"/>
    </source>
</evidence>
<organism evidence="2 3">
    <name type="scientific">Achromobacter pestifer</name>
    <dbReference type="NCBI Taxonomy" id="1353889"/>
    <lineage>
        <taxon>Bacteria</taxon>
        <taxon>Pseudomonadati</taxon>
        <taxon>Pseudomonadota</taxon>
        <taxon>Betaproteobacteria</taxon>
        <taxon>Burkholderiales</taxon>
        <taxon>Alcaligenaceae</taxon>
        <taxon>Achromobacter</taxon>
    </lineage>
</organism>
<dbReference type="InterPro" id="IPR027417">
    <property type="entry name" value="P-loop_NTPase"/>
</dbReference>
<accession>A0A6S6Z2R5</accession>
<dbReference type="InterPro" id="IPR047610">
    <property type="entry name" value="ImuA_translesion"/>
</dbReference>
<evidence type="ECO:0008006" key="4">
    <source>
        <dbReference type="Google" id="ProtNLM"/>
    </source>
</evidence>
<protein>
    <recommendedName>
        <fullName evidence="4">Translesion DNA synthesis-associated protein ImuA</fullName>
    </recommendedName>
</protein>
<feature type="compositionally biased region" description="Basic and acidic residues" evidence="1">
    <location>
        <begin position="213"/>
        <end position="229"/>
    </location>
</feature>
<dbReference type="Proteomes" id="UP000494108">
    <property type="component" value="Unassembled WGS sequence"/>
</dbReference>
<dbReference type="InterPro" id="IPR017166">
    <property type="entry name" value="UCP037290"/>
</dbReference>
<feature type="region of interest" description="Disordered" evidence="1">
    <location>
        <begin position="213"/>
        <end position="237"/>
    </location>
</feature>
<dbReference type="SUPFAM" id="SSF52540">
    <property type="entry name" value="P-loop containing nucleoside triphosphate hydrolases"/>
    <property type="match status" value="1"/>
</dbReference>
<dbReference type="RefSeq" id="WP_175174871.1">
    <property type="nucleotide sequence ID" value="NZ_CADIJX010000003.1"/>
</dbReference>
<dbReference type="AlphaFoldDB" id="A0A6S6Z2R5"/>
<evidence type="ECO:0000256" key="1">
    <source>
        <dbReference type="SAM" id="MobiDB-lite"/>
    </source>
</evidence>
<proteinExistence type="predicted"/>
<evidence type="ECO:0000313" key="2">
    <source>
        <dbReference type="EMBL" id="CAB3647414.1"/>
    </source>
</evidence>
<name>A0A6S6Z2R5_9BURK</name>
<dbReference type="NCBIfam" id="NF033429">
    <property type="entry name" value="ImuA_translesion"/>
    <property type="match status" value="1"/>
</dbReference>
<keyword evidence="3" id="KW-1185">Reference proteome</keyword>
<dbReference type="PIRSF" id="PIRSF037290">
    <property type="entry name" value="UCP037290"/>
    <property type="match status" value="1"/>
</dbReference>
<reference evidence="2 3" key="1">
    <citation type="submission" date="2020-04" db="EMBL/GenBank/DDBJ databases">
        <authorList>
            <person name="De Canck E."/>
        </authorList>
    </citation>
    <scope>NUCLEOTIDE SEQUENCE [LARGE SCALE GENOMIC DNA]</scope>
    <source>
        <strain evidence="2 3">LMG 3431</strain>
    </source>
</reference>